<dbReference type="Proteomes" id="UP000481153">
    <property type="component" value="Unassembled WGS sequence"/>
</dbReference>
<dbReference type="SMART" id="SM00382">
    <property type="entry name" value="AAA"/>
    <property type="match status" value="2"/>
</dbReference>
<dbReference type="InterPro" id="IPR003593">
    <property type="entry name" value="AAA+_ATPase"/>
</dbReference>
<dbReference type="GO" id="GO:0016887">
    <property type="term" value="F:ATP hydrolysis activity"/>
    <property type="evidence" value="ECO:0007669"/>
    <property type="project" value="InterPro"/>
</dbReference>
<dbReference type="VEuPathDB" id="FungiDB:AeMF1_003634"/>
<proteinExistence type="predicted"/>
<dbReference type="InterPro" id="IPR003439">
    <property type="entry name" value="ABC_transporter-like_ATP-bd"/>
</dbReference>
<dbReference type="Gene3D" id="3.40.50.300">
    <property type="entry name" value="P-loop containing nucleotide triphosphate hydrolases"/>
    <property type="match status" value="2"/>
</dbReference>
<dbReference type="EMBL" id="VJMJ01000087">
    <property type="protein sequence ID" value="KAF0736769.1"/>
    <property type="molecule type" value="Genomic_DNA"/>
</dbReference>
<keyword evidence="4" id="KW-0547">Nucleotide-binding</keyword>
<dbReference type="Pfam" id="PF00005">
    <property type="entry name" value="ABC_tran"/>
    <property type="match status" value="2"/>
</dbReference>
<dbReference type="FunFam" id="3.40.50.300:FF:000528">
    <property type="entry name" value="ABC transporter G family member 31"/>
    <property type="match status" value="1"/>
</dbReference>
<dbReference type="GO" id="GO:0016020">
    <property type="term" value="C:membrane"/>
    <property type="evidence" value="ECO:0007669"/>
    <property type="project" value="UniProtKB-SubCell"/>
</dbReference>
<keyword evidence="7 8" id="KW-0472">Membrane</keyword>
<dbReference type="GO" id="GO:0140359">
    <property type="term" value="F:ABC-type transporter activity"/>
    <property type="evidence" value="ECO:0007669"/>
    <property type="project" value="InterPro"/>
</dbReference>
<dbReference type="FunFam" id="3.40.50.300:FF:000289">
    <property type="entry name" value="ABC transporter G family member 31"/>
    <property type="match status" value="1"/>
</dbReference>
<keyword evidence="3 8" id="KW-0812">Transmembrane</keyword>
<keyword evidence="5" id="KW-0067">ATP-binding</keyword>
<feature type="transmembrane region" description="Helical" evidence="8">
    <location>
        <begin position="540"/>
        <end position="566"/>
    </location>
</feature>
<evidence type="ECO:0000256" key="6">
    <source>
        <dbReference type="ARBA" id="ARBA00022989"/>
    </source>
</evidence>
<comment type="subcellular location">
    <subcellularLocation>
        <location evidence="1">Membrane</location>
        <topology evidence="1">Multi-pass membrane protein</topology>
    </subcellularLocation>
</comment>
<feature type="transmembrane region" description="Helical" evidence="8">
    <location>
        <begin position="498"/>
        <end position="519"/>
    </location>
</feature>
<evidence type="ECO:0000256" key="8">
    <source>
        <dbReference type="SAM" id="Phobius"/>
    </source>
</evidence>
<keyword evidence="6 8" id="KW-1133">Transmembrane helix</keyword>
<dbReference type="PROSITE" id="PS50893">
    <property type="entry name" value="ABC_TRANSPORTER_2"/>
    <property type="match status" value="2"/>
</dbReference>
<dbReference type="PANTHER" id="PTHR19241">
    <property type="entry name" value="ATP-BINDING CASSETTE TRANSPORTER"/>
    <property type="match status" value="1"/>
</dbReference>
<evidence type="ECO:0000256" key="2">
    <source>
        <dbReference type="ARBA" id="ARBA00022448"/>
    </source>
</evidence>
<name>A0A6G0X9I8_9STRA</name>
<keyword evidence="2" id="KW-0813">Transport</keyword>
<dbReference type="InterPro" id="IPR034003">
    <property type="entry name" value="ABCG_PDR_2"/>
</dbReference>
<feature type="transmembrane region" description="Helical" evidence="8">
    <location>
        <begin position="465"/>
        <end position="486"/>
    </location>
</feature>
<feature type="transmembrane region" description="Helical" evidence="8">
    <location>
        <begin position="1218"/>
        <end position="1235"/>
    </location>
</feature>
<feature type="domain" description="ABC transporter" evidence="9">
    <location>
        <begin position="75"/>
        <end position="342"/>
    </location>
</feature>
<feature type="transmembrane region" description="Helical" evidence="8">
    <location>
        <begin position="1139"/>
        <end position="1158"/>
    </location>
</feature>
<dbReference type="CDD" id="cd03232">
    <property type="entry name" value="ABCG_PDR_domain2"/>
    <property type="match status" value="1"/>
</dbReference>
<evidence type="ECO:0000256" key="3">
    <source>
        <dbReference type="ARBA" id="ARBA00022692"/>
    </source>
</evidence>
<evidence type="ECO:0000256" key="1">
    <source>
        <dbReference type="ARBA" id="ARBA00004141"/>
    </source>
</evidence>
<dbReference type="InterPro" id="IPR013525">
    <property type="entry name" value="ABC2_TM"/>
</dbReference>
<reference evidence="10 11" key="1">
    <citation type="submission" date="2019-07" db="EMBL/GenBank/DDBJ databases">
        <title>Genomics analysis of Aphanomyces spp. identifies a new class of oomycete effector associated with host adaptation.</title>
        <authorList>
            <person name="Gaulin E."/>
        </authorList>
    </citation>
    <scope>NUCLEOTIDE SEQUENCE [LARGE SCALE GENOMIC DNA]</scope>
    <source>
        <strain evidence="10 11">ATCC 201684</strain>
    </source>
</reference>
<feature type="transmembrane region" description="Helical" evidence="8">
    <location>
        <begin position="1247"/>
        <end position="1265"/>
    </location>
</feature>
<evidence type="ECO:0000256" key="4">
    <source>
        <dbReference type="ARBA" id="ARBA00022741"/>
    </source>
</evidence>
<sequence length="1373" mass="153556">MSTWTSEVLASPSDMDWVLEMKEEHYEKMSKLIEKSLGARMPQMEIRFKDLSITADIPVATGHSDVPTLWTTFASRWLGLCRKRQTVERQILKPHTGHFKPGTMTLVLGQPLSGKSSLMKILSGRFPLTKRVRVEGDITYNGEAREDILPRLPQLVAYTNQRDAHYPTLTVQETFEFAHDCAGKLGERIAKDLNKGTAEENELAKNAIKTLDSRMPQLILSELGLTHCANTIVGNGMLRGVSGGERKRVTTGEMKFGGKLVSLLDEISTGLDAASTYDIVKALGGMAKHLNRTIVISLLQPPPEVLELFDIILILNDGYVMYHGPRNSVLKYFESLGFYCPPRRDVADFLLDLGFVQPSTFFFKLCCRTDQQSAYLSKPPLSPTSEHANTWTTVTAASLPQLPSDFAAKFKDSEIYRNMVRECDGPIDGAHFNSTLLVPRYYQSFWASTKTVMKRQFRLLVRNTAFIRGRFIMVLVMGLLYGSVFYQMDPGLPQVSLGLAFASILFIALGQASQIATFMEDRHIFYKQRGAHFYRTSSYVLSNTLAMIPFAVGESVVFGSIVYWLAGFANNVGAFVFFLLILFLANLCFASWFFFIASAVPNILVAQPMSFISILAYVLFAGFIIVKNSIPSYFIWLYWFNPLSWCFHALAVNEYSTEDFNKCIYKGVDYCKLTNNPDMTFGKYTLEQYGLTPGFQWVVYTLFYLVALYFVFSFMSYFFLEFRRYESPESTSVVAEEVPENDDDVYELYPSTPHTGTPTETPCLSPRIQTVSLTFQDIWYTVTNKEKEDIQLLKGVTGYALPGTITALMGSSGAGKTTLLDVLAGRKNSGTIQGSILLNGFPATPLAISRTTGYCEQMDNHCESATFREALEFSAFLRQSSDISDADKRASVQETIDLLEMHSIADKMIKGSSVEQMKRLTIGVELAAQASILFLDEPTSGLDARAAKRIMGGLSGIAKTGRTIVCTIHQPSSEVFSMFDNLLLMKRGGQMVFFGPLGLGSANLQNYLEAIPGTKPLLPGLNPATWMLDVIGAGVAGASSGPVTDFAELYDKSPLKLRAAQVISESNSVTGKEMVFKKKRAATGATQLRFVCDRFFKMYWRTPSYNLIRLQLYAFLAVFLGIVYVRAEYTTFAGVNGGVGVIFLSSLFVGIIGFNSVLPLLVAERASYYRERACQTYNALWYFVGSTLVEVPYVFISTSIFTVIFYPFVGFQGIVSGVWYGFNLSLFVLMQVYFGELVICALPSLEVASIMGGFLMTLFNLFMGFNPPGSQIPAGYQWLYTITPPRYILAILTSIVFKCESPEDMGCKEMTNVSPQILQKFNVTKLSASDFVAKMYDMKYEDRWNHMYVILGCIVFFRFLALLCLRYVSHQTR</sequence>
<evidence type="ECO:0000256" key="5">
    <source>
        <dbReference type="ARBA" id="ARBA00022840"/>
    </source>
</evidence>
<dbReference type="InterPro" id="IPR027417">
    <property type="entry name" value="P-loop_NTPase"/>
</dbReference>
<keyword evidence="11" id="KW-1185">Reference proteome</keyword>
<evidence type="ECO:0000313" key="11">
    <source>
        <dbReference type="Proteomes" id="UP000481153"/>
    </source>
</evidence>
<organism evidence="10 11">
    <name type="scientific">Aphanomyces euteiches</name>
    <dbReference type="NCBI Taxonomy" id="100861"/>
    <lineage>
        <taxon>Eukaryota</taxon>
        <taxon>Sar</taxon>
        <taxon>Stramenopiles</taxon>
        <taxon>Oomycota</taxon>
        <taxon>Saprolegniomycetes</taxon>
        <taxon>Saprolegniales</taxon>
        <taxon>Verrucalvaceae</taxon>
        <taxon>Aphanomyces</taxon>
    </lineage>
</organism>
<feature type="transmembrane region" description="Helical" evidence="8">
    <location>
        <begin position="1347"/>
        <end position="1368"/>
    </location>
</feature>
<dbReference type="SUPFAM" id="SSF52540">
    <property type="entry name" value="P-loop containing nucleoside triphosphate hydrolases"/>
    <property type="match status" value="2"/>
</dbReference>
<feature type="transmembrane region" description="Helical" evidence="8">
    <location>
        <begin position="697"/>
        <end position="720"/>
    </location>
</feature>
<gene>
    <name evidence="10" type="ORF">Ae201684_006929</name>
</gene>
<protein>
    <recommendedName>
        <fullName evidence="9">ABC transporter domain-containing protein</fullName>
    </recommendedName>
</protein>
<dbReference type="Pfam" id="PF01061">
    <property type="entry name" value="ABC2_membrane"/>
    <property type="match status" value="2"/>
</dbReference>
<dbReference type="GO" id="GO:0005524">
    <property type="term" value="F:ATP binding"/>
    <property type="evidence" value="ECO:0007669"/>
    <property type="project" value="UniProtKB-KW"/>
</dbReference>
<feature type="transmembrane region" description="Helical" evidence="8">
    <location>
        <begin position="1107"/>
        <end position="1127"/>
    </location>
</feature>
<evidence type="ECO:0000259" key="9">
    <source>
        <dbReference type="PROSITE" id="PS50893"/>
    </source>
</evidence>
<feature type="transmembrane region" description="Helical" evidence="8">
    <location>
        <begin position="1179"/>
        <end position="1206"/>
    </location>
</feature>
<evidence type="ECO:0000256" key="7">
    <source>
        <dbReference type="ARBA" id="ARBA00023136"/>
    </source>
</evidence>
<accession>A0A6G0X9I8</accession>
<feature type="transmembrane region" description="Helical" evidence="8">
    <location>
        <begin position="609"/>
        <end position="630"/>
    </location>
</feature>
<feature type="domain" description="ABC transporter" evidence="9">
    <location>
        <begin position="773"/>
        <end position="1012"/>
    </location>
</feature>
<feature type="transmembrane region" description="Helical" evidence="8">
    <location>
        <begin position="572"/>
        <end position="597"/>
    </location>
</feature>
<comment type="caution">
    <text evidence="10">The sequence shown here is derived from an EMBL/GenBank/DDBJ whole genome shotgun (WGS) entry which is preliminary data.</text>
</comment>
<evidence type="ECO:0000313" key="10">
    <source>
        <dbReference type="EMBL" id="KAF0736769.1"/>
    </source>
</evidence>